<organism evidence="3 4">
    <name type="scientific">Lojkania enalia</name>
    <dbReference type="NCBI Taxonomy" id="147567"/>
    <lineage>
        <taxon>Eukaryota</taxon>
        <taxon>Fungi</taxon>
        <taxon>Dikarya</taxon>
        <taxon>Ascomycota</taxon>
        <taxon>Pezizomycotina</taxon>
        <taxon>Dothideomycetes</taxon>
        <taxon>Pleosporomycetidae</taxon>
        <taxon>Pleosporales</taxon>
        <taxon>Pleosporales incertae sedis</taxon>
        <taxon>Lojkania</taxon>
    </lineage>
</organism>
<dbReference type="PANTHER" id="PTHR46364">
    <property type="entry name" value="OS08G0421900 PROTEIN"/>
    <property type="match status" value="1"/>
</dbReference>
<dbReference type="GO" id="GO:0003682">
    <property type="term" value="F:chromatin binding"/>
    <property type="evidence" value="ECO:0007669"/>
    <property type="project" value="InterPro"/>
</dbReference>
<proteinExistence type="predicted"/>
<dbReference type="EMBL" id="ML986649">
    <property type="protein sequence ID" value="KAF2261859.1"/>
    <property type="molecule type" value="Genomic_DNA"/>
</dbReference>
<evidence type="ECO:0000313" key="3">
    <source>
        <dbReference type="EMBL" id="KAF2261859.1"/>
    </source>
</evidence>
<protein>
    <recommendedName>
        <fullName evidence="2">BAH domain-containing protein</fullName>
    </recommendedName>
</protein>
<dbReference type="CDD" id="cd04370">
    <property type="entry name" value="BAH"/>
    <property type="match status" value="1"/>
</dbReference>
<keyword evidence="4" id="KW-1185">Reference proteome</keyword>
<dbReference type="Gene3D" id="2.30.30.490">
    <property type="match status" value="1"/>
</dbReference>
<feature type="domain" description="BAH" evidence="2">
    <location>
        <begin position="128"/>
        <end position="251"/>
    </location>
</feature>
<dbReference type="InterPro" id="IPR013083">
    <property type="entry name" value="Znf_RING/FYVE/PHD"/>
</dbReference>
<dbReference type="AlphaFoldDB" id="A0A9P4K9C4"/>
<comment type="caution">
    <text evidence="3">The sequence shown here is derived from an EMBL/GenBank/DDBJ whole genome shotgun (WGS) entry which is preliminary data.</text>
</comment>
<dbReference type="InterPro" id="IPR011011">
    <property type="entry name" value="Znf_FYVE_PHD"/>
</dbReference>
<reference evidence="4" key="1">
    <citation type="journal article" date="2020" name="Stud. Mycol.">
        <title>101 Dothideomycetes genomes: A test case for predicting lifestyles and emergence of pathogens.</title>
        <authorList>
            <person name="Haridas S."/>
            <person name="Albert R."/>
            <person name="Binder M."/>
            <person name="Bloem J."/>
            <person name="LaButti K."/>
            <person name="Salamov A."/>
            <person name="Andreopoulos B."/>
            <person name="Baker S."/>
            <person name="Barry K."/>
            <person name="Bills G."/>
            <person name="Bluhm B."/>
            <person name="Cannon C."/>
            <person name="Castanera R."/>
            <person name="Culley D."/>
            <person name="Daum C."/>
            <person name="Ezra D."/>
            <person name="Gonzalez J."/>
            <person name="Henrissat B."/>
            <person name="Kuo A."/>
            <person name="Liang C."/>
            <person name="Lipzen A."/>
            <person name="Lutzoni F."/>
            <person name="Magnuson J."/>
            <person name="Mondo S."/>
            <person name="Nolan M."/>
            <person name="Ohm R."/>
            <person name="Pangilinan J."/>
            <person name="Park H.-J."/>
            <person name="Ramirez L."/>
            <person name="Alfaro M."/>
            <person name="Sun H."/>
            <person name="Tritt A."/>
            <person name="Yoshinaga Y."/>
            <person name="Zwiers L.-H."/>
            <person name="Turgeon B."/>
            <person name="Goodwin S."/>
            <person name="Spatafora J."/>
            <person name="Crous P."/>
            <person name="Grigoriev I."/>
        </authorList>
    </citation>
    <scope>NUCLEOTIDE SEQUENCE [LARGE SCALE GENOMIC DNA]</scope>
    <source>
        <strain evidence="4">CBS 304.66</strain>
    </source>
</reference>
<name>A0A9P4K9C4_9PLEO</name>
<dbReference type="InterPro" id="IPR001025">
    <property type="entry name" value="BAH_dom"/>
</dbReference>
<feature type="region of interest" description="Disordered" evidence="1">
    <location>
        <begin position="1"/>
        <end position="63"/>
    </location>
</feature>
<dbReference type="PROSITE" id="PS51038">
    <property type="entry name" value="BAH"/>
    <property type="match status" value="1"/>
</dbReference>
<evidence type="ECO:0000256" key="1">
    <source>
        <dbReference type="SAM" id="MobiDB-lite"/>
    </source>
</evidence>
<sequence>MGPKRAATPDPTSRKKVKRVPTNKTLSSSPSAANHRSGSSASSPAHSSTSATSQSSNPPALTWKAPAFKGFTLRVEARRRPSVESTALPSPFERANGRPIFNTLNYRVEPARYWDAMREYRRFSIQNQSIELGDCIYVTASADEDVALDAPIRGWVAKVLHVRAHDPSHVFLLVAWMYRPEDLPNGRKPYHGNYELIASNDLQIIDAMTVEEKAPVVYWDEHDDENESLDPRTLFWRQTIDVQRSRPLLSKLRTHCIDNKPCNPDQVTVQCPHCKVWLHGACIEEAAVRSLFQQHNLAYPPRTSVPRFSAQFTASQDQPCRLRVTDHHAKPGEMKHWNQEADCLLCDRNIDDSSEPEAGEEEGFHDGVDITAILEE</sequence>
<dbReference type="SUPFAM" id="SSF57903">
    <property type="entry name" value="FYVE/PHD zinc finger"/>
    <property type="match status" value="1"/>
</dbReference>
<accession>A0A9P4K9C4</accession>
<gene>
    <name evidence="3" type="ORF">CC78DRAFT_521136</name>
</gene>
<dbReference type="OrthoDB" id="10259622at2759"/>
<dbReference type="InterPro" id="IPR043151">
    <property type="entry name" value="BAH_sf"/>
</dbReference>
<dbReference type="Gene3D" id="3.30.40.10">
    <property type="entry name" value="Zinc/RING finger domain, C3HC4 (zinc finger)"/>
    <property type="match status" value="1"/>
</dbReference>
<dbReference type="Proteomes" id="UP000800093">
    <property type="component" value="Unassembled WGS sequence"/>
</dbReference>
<evidence type="ECO:0000313" key="4">
    <source>
        <dbReference type="Proteomes" id="UP000800093"/>
    </source>
</evidence>
<feature type="compositionally biased region" description="Low complexity" evidence="1">
    <location>
        <begin position="31"/>
        <end position="60"/>
    </location>
</feature>
<evidence type="ECO:0000259" key="2">
    <source>
        <dbReference type="PROSITE" id="PS51038"/>
    </source>
</evidence>